<dbReference type="InterPro" id="IPR051328">
    <property type="entry name" value="T7SS_ABC-Transporter"/>
</dbReference>
<feature type="transmembrane region" description="Helical" evidence="6">
    <location>
        <begin position="542"/>
        <end position="562"/>
    </location>
</feature>
<evidence type="ECO:0000313" key="9">
    <source>
        <dbReference type="Proteomes" id="UP001646157"/>
    </source>
</evidence>
<dbReference type="InterPro" id="IPR017500">
    <property type="entry name" value="Phage_infect_YhgE_N"/>
</dbReference>
<feature type="domain" description="ABC-2 type transporter transmembrane" evidence="7">
    <location>
        <begin position="495"/>
        <end position="714"/>
    </location>
</feature>
<keyword evidence="9" id="KW-1185">Reference proteome</keyword>
<keyword evidence="4 6" id="KW-0472">Membrane</keyword>
<comment type="subcellular location">
    <subcellularLocation>
        <location evidence="1">Membrane</location>
        <topology evidence="1">Multi-pass membrane protein</topology>
    </subcellularLocation>
</comment>
<dbReference type="Gene3D" id="3.40.1710.10">
    <property type="entry name" value="abc type-2 transporter like domain"/>
    <property type="match status" value="1"/>
</dbReference>
<dbReference type="InterPro" id="IPR013525">
    <property type="entry name" value="ABC2_TM"/>
</dbReference>
<feature type="domain" description="ABC-2 type transporter transmembrane" evidence="7">
    <location>
        <begin position="23"/>
        <end position="156"/>
    </location>
</feature>
<evidence type="ECO:0000256" key="5">
    <source>
        <dbReference type="SAM" id="Coils"/>
    </source>
</evidence>
<organism evidence="8 9">
    <name type="scientific">Rossellomorea pakistanensis</name>
    <dbReference type="NCBI Taxonomy" id="992288"/>
    <lineage>
        <taxon>Bacteria</taxon>
        <taxon>Bacillati</taxon>
        <taxon>Bacillota</taxon>
        <taxon>Bacilli</taxon>
        <taxon>Bacillales</taxon>
        <taxon>Bacillaceae</taxon>
        <taxon>Rossellomorea</taxon>
    </lineage>
</organism>
<dbReference type="InterPro" id="IPR017501">
    <property type="entry name" value="Phage_infect_YhgE_C"/>
</dbReference>
<dbReference type="InterPro" id="IPR023908">
    <property type="entry name" value="xxxLxxG_rpt"/>
</dbReference>
<feature type="transmembrane region" description="Helical" evidence="6">
    <location>
        <begin position="20"/>
        <end position="42"/>
    </location>
</feature>
<dbReference type="NCBIfam" id="TIGR03057">
    <property type="entry name" value="xxxLxxG_by_4"/>
    <property type="match status" value="4"/>
</dbReference>
<keyword evidence="3 6" id="KW-1133">Transmembrane helix</keyword>
<reference evidence="8 9" key="1">
    <citation type="submission" date="2021-01" db="EMBL/GenBank/DDBJ databases">
        <title>Genomic Encyclopedia of Type Strains, Phase IV (KMG-IV): sequencing the most valuable type-strain genomes for metagenomic binning, comparative biology and taxonomic classification.</title>
        <authorList>
            <person name="Goeker M."/>
        </authorList>
    </citation>
    <scope>NUCLEOTIDE SEQUENCE [LARGE SCALE GENOMIC DNA]</scope>
    <source>
        <strain evidence="8 9">DSM 24834</strain>
    </source>
</reference>
<comment type="caution">
    <text evidence="8">The sequence shown here is derived from an EMBL/GenBank/DDBJ whole genome shotgun (WGS) entry which is preliminary data.</text>
</comment>
<gene>
    <name evidence="8" type="ORF">JOC86_003001</name>
</gene>
<evidence type="ECO:0000256" key="3">
    <source>
        <dbReference type="ARBA" id="ARBA00022989"/>
    </source>
</evidence>
<evidence type="ECO:0000313" key="8">
    <source>
        <dbReference type="EMBL" id="MBM7586449.1"/>
    </source>
</evidence>
<dbReference type="RefSeq" id="WP_205173666.1">
    <property type="nucleotide sequence ID" value="NZ_JAFBDZ010000003.1"/>
</dbReference>
<proteinExistence type="predicted"/>
<feature type="transmembrane region" description="Helical" evidence="6">
    <location>
        <begin position="642"/>
        <end position="661"/>
    </location>
</feature>
<evidence type="ECO:0000256" key="6">
    <source>
        <dbReference type="SAM" id="Phobius"/>
    </source>
</evidence>
<accession>A0ABS2NF30</accession>
<evidence type="ECO:0000256" key="1">
    <source>
        <dbReference type="ARBA" id="ARBA00004141"/>
    </source>
</evidence>
<feature type="transmembrane region" description="Helical" evidence="6">
    <location>
        <begin position="700"/>
        <end position="722"/>
    </location>
</feature>
<keyword evidence="2 6" id="KW-0812">Transmembrane</keyword>
<dbReference type="EMBL" id="JAFBDZ010000003">
    <property type="protein sequence ID" value="MBM7586449.1"/>
    <property type="molecule type" value="Genomic_DNA"/>
</dbReference>
<feature type="coiled-coil region" evidence="5">
    <location>
        <begin position="195"/>
        <end position="222"/>
    </location>
</feature>
<dbReference type="Pfam" id="PF12698">
    <property type="entry name" value="ABC2_membrane_3"/>
    <property type="match status" value="2"/>
</dbReference>
<dbReference type="PANTHER" id="PTHR43077">
    <property type="entry name" value="TRANSPORT PERMEASE YVFS-RELATED"/>
    <property type="match status" value="1"/>
</dbReference>
<dbReference type="NCBIfam" id="TIGR03061">
    <property type="entry name" value="pip_yhgE_Nterm"/>
    <property type="match status" value="1"/>
</dbReference>
<feature type="transmembrane region" description="Helical" evidence="6">
    <location>
        <begin position="582"/>
        <end position="605"/>
    </location>
</feature>
<evidence type="ECO:0000259" key="7">
    <source>
        <dbReference type="Pfam" id="PF12698"/>
    </source>
</evidence>
<evidence type="ECO:0000256" key="4">
    <source>
        <dbReference type="ARBA" id="ARBA00023136"/>
    </source>
</evidence>
<dbReference type="Proteomes" id="UP001646157">
    <property type="component" value="Unassembled WGS sequence"/>
</dbReference>
<name>A0ABS2NF30_9BACI</name>
<dbReference type="Gene3D" id="1.10.287.950">
    <property type="entry name" value="Methyl-accepting chemotaxis protein"/>
    <property type="match status" value="2"/>
</dbReference>
<keyword evidence="5" id="KW-0175">Coiled coil</keyword>
<feature type="transmembrane region" description="Helical" evidence="6">
    <location>
        <begin position="611"/>
        <end position="635"/>
    </location>
</feature>
<sequence>MKKSQLFAEFKAIFKNKKLLIPIIAVLFIPIMYSGVFLWAFWDPYEQLEELPVAIVNSDKPAEYNGETIHLGDDLVDNLKESDQFDFHFVSKKDGYENLEHQEYYMLVEIPSTFSKNATTLLEDEPQKLTLKYVPNESYNFLSAQIGDRAMEEIKSSLSKSVTETYAETMFDKVGELGEGFETARKGASELNNGASKVSKGAEELKNNLQTLAQKNIEFNGKFSEAKSGAASLASGSSELRTGLSQLSNGYSELLNGIEEANPDINRLVQGIQASNQGLEQAKAGTGEMVTKTGEIQQGAESLANGMNKLHSGAQSINNGAIEVNNGVQQLEQELSPLLSMLPPDKQKELVEAFTQLKAGTTNLTVGTEQLAGSAAQLQPGANELSQGLKLLNEKQMELQTGLGELTNGSAQLSSGAEKLQSGQSEIIQNLSLLNGKFAEAVKGSTKLAEGASSLNNGINQLYNGSSRITDGTQKLTDGSTKLVNGTTELSKGTNELSNKLHDASEQAHSVEADEENYDMMAGPVDLNKSAIHEVPNYGTGMAPYLLSLGLFVGSLLISIVYPLKEPTIRPANGLSWFLSKFTVLVTVGILQSLIAGGILLFGLGIEVESIPLFFLSTIVTSLTFIGLIQVLVTMFGDPGRFIAIIILILQLTASAGTFPIELIPQALQKISTVLPMTYSISAFKAVISSGDFAFMWQNLITLVLFFGGFVIVSIGYFMALFKKRYKNVVMEQ</sequence>
<dbReference type="PANTHER" id="PTHR43077:SF5">
    <property type="entry name" value="PHAGE INFECTION PROTEIN"/>
    <property type="match status" value="1"/>
</dbReference>
<dbReference type="SUPFAM" id="SSF58104">
    <property type="entry name" value="Methyl-accepting chemotaxis protein (MCP) signaling domain"/>
    <property type="match status" value="1"/>
</dbReference>
<dbReference type="NCBIfam" id="TIGR03062">
    <property type="entry name" value="pip_yhgE_Cterm"/>
    <property type="match status" value="1"/>
</dbReference>
<protein>
    <submittedName>
        <fullName evidence="8">Membrane protein</fullName>
    </submittedName>
</protein>
<evidence type="ECO:0000256" key="2">
    <source>
        <dbReference type="ARBA" id="ARBA00022692"/>
    </source>
</evidence>